<dbReference type="Proteomes" id="UP000010802">
    <property type="component" value="Chromosome"/>
</dbReference>
<proteinExistence type="predicted"/>
<dbReference type="HOGENOM" id="CLU_1694647_0_0_9"/>
<evidence type="ECO:0000313" key="1">
    <source>
        <dbReference type="EMBL" id="CDI40496.1"/>
    </source>
</evidence>
<evidence type="ECO:0000313" key="2">
    <source>
        <dbReference type="Proteomes" id="UP000010802"/>
    </source>
</evidence>
<reference evidence="2" key="1">
    <citation type="journal article" date="2013" name="Genome Announc.">
        <title>First genome sequence of a syntrophic acetate-oxidizing bacterium, Tepidanaerobacter acetatoxydans strain Re1.</title>
        <authorList>
            <person name="Manzoor S."/>
            <person name="Bongcam-Rudloff E."/>
            <person name="Schnurer A."/>
            <person name="Muller B."/>
        </authorList>
    </citation>
    <scope>NUCLEOTIDE SEQUENCE [LARGE SCALE GENOMIC DNA]</scope>
    <source>
        <strain evidence="2">Re1</strain>
    </source>
</reference>
<dbReference type="STRING" id="1209989.TepRe1_0787"/>
<sequence>MTQLIQKARDGIVKFFKDFSNQDVEVIDITEGAKDLSALCKFPDGEYQVFLNDDFTIKAYYRKKPYKHDLDTDDKILVNNDIFNNSKPANPSISDVKKPELSNSEQAVALIVKKNPGINAYEIRKEINMRFVMLIPILQKLLSFGVIKKDGEKYY</sequence>
<name>U4QC94_TEPAE</name>
<dbReference type="AlphaFoldDB" id="U4QC94"/>
<dbReference type="KEGG" id="tae:TepiRe1_0852"/>
<protein>
    <submittedName>
        <fullName evidence="1">Uncharacterized protein</fullName>
    </submittedName>
</protein>
<gene>
    <name evidence="1" type="ordered locus">TEPIRE1_0852</name>
</gene>
<dbReference type="EMBL" id="HF563609">
    <property type="protein sequence ID" value="CDI40496.1"/>
    <property type="molecule type" value="Genomic_DNA"/>
</dbReference>
<keyword evidence="2" id="KW-1185">Reference proteome</keyword>
<accession>U4QC94</accession>
<dbReference type="RefSeq" id="WP_023211388.1">
    <property type="nucleotide sequence ID" value="NC_015519.1"/>
</dbReference>
<organism evidence="1 2">
    <name type="scientific">Tepidanaerobacter acetatoxydans (strain DSM 21804 / JCM 16047 / Re1)</name>
    <dbReference type="NCBI Taxonomy" id="1209989"/>
    <lineage>
        <taxon>Bacteria</taxon>
        <taxon>Bacillati</taxon>
        <taxon>Bacillota</taxon>
        <taxon>Clostridia</taxon>
        <taxon>Thermosediminibacterales</taxon>
        <taxon>Tepidanaerobacteraceae</taxon>
        <taxon>Tepidanaerobacter</taxon>
    </lineage>
</organism>